<evidence type="ECO:0000313" key="1">
    <source>
        <dbReference type="EMBL" id="KIN92634.1"/>
    </source>
</evidence>
<proteinExistence type="predicted"/>
<sequence>AYAFTDYRSQAQTIEHCIVDIGTPPSGGLTPFNAYVALSRSRGRDTIRLLCDFDEKIFTQHPSEYLRLEDQRLAGLDRKTMLDWER</sequence>
<dbReference type="AlphaFoldDB" id="A0A0C3MUH7"/>
<dbReference type="Proteomes" id="UP000054217">
    <property type="component" value="Unassembled WGS sequence"/>
</dbReference>
<dbReference type="InParanoid" id="A0A0C3MUH7"/>
<keyword evidence="2" id="KW-1185">Reference proteome</keyword>
<name>A0A0C3MUH7_PISTI</name>
<dbReference type="HOGENOM" id="CLU_001324_7_2_1"/>
<protein>
    <recommendedName>
        <fullName evidence="3">UvrD-like helicase C-terminal domain-containing protein</fullName>
    </recommendedName>
</protein>
<feature type="non-terminal residue" evidence="1">
    <location>
        <position position="86"/>
    </location>
</feature>
<evidence type="ECO:0000313" key="2">
    <source>
        <dbReference type="Proteomes" id="UP000054217"/>
    </source>
</evidence>
<evidence type="ECO:0008006" key="3">
    <source>
        <dbReference type="Google" id="ProtNLM"/>
    </source>
</evidence>
<reference evidence="1 2" key="1">
    <citation type="submission" date="2014-04" db="EMBL/GenBank/DDBJ databases">
        <authorList>
            <consortium name="DOE Joint Genome Institute"/>
            <person name="Kuo A."/>
            <person name="Kohler A."/>
            <person name="Costa M.D."/>
            <person name="Nagy L.G."/>
            <person name="Floudas D."/>
            <person name="Copeland A."/>
            <person name="Barry K.W."/>
            <person name="Cichocki N."/>
            <person name="Veneault-Fourrey C."/>
            <person name="LaButti K."/>
            <person name="Lindquist E.A."/>
            <person name="Lipzen A."/>
            <person name="Lundell T."/>
            <person name="Morin E."/>
            <person name="Murat C."/>
            <person name="Sun H."/>
            <person name="Tunlid A."/>
            <person name="Henrissat B."/>
            <person name="Grigoriev I.V."/>
            <person name="Hibbett D.S."/>
            <person name="Martin F."/>
            <person name="Nordberg H.P."/>
            <person name="Cantor M.N."/>
            <person name="Hua S.X."/>
        </authorList>
    </citation>
    <scope>NUCLEOTIDE SEQUENCE [LARGE SCALE GENOMIC DNA]</scope>
    <source>
        <strain evidence="1 2">Marx 270</strain>
    </source>
</reference>
<accession>A0A0C3MUH7</accession>
<gene>
    <name evidence="1" type="ORF">M404DRAFT_114797</name>
</gene>
<dbReference type="OrthoDB" id="2986975at2759"/>
<organism evidence="1 2">
    <name type="scientific">Pisolithus tinctorius Marx 270</name>
    <dbReference type="NCBI Taxonomy" id="870435"/>
    <lineage>
        <taxon>Eukaryota</taxon>
        <taxon>Fungi</taxon>
        <taxon>Dikarya</taxon>
        <taxon>Basidiomycota</taxon>
        <taxon>Agaricomycotina</taxon>
        <taxon>Agaricomycetes</taxon>
        <taxon>Agaricomycetidae</taxon>
        <taxon>Boletales</taxon>
        <taxon>Sclerodermatineae</taxon>
        <taxon>Pisolithaceae</taxon>
        <taxon>Pisolithus</taxon>
    </lineage>
</organism>
<dbReference type="EMBL" id="KN832538">
    <property type="protein sequence ID" value="KIN92634.1"/>
    <property type="molecule type" value="Genomic_DNA"/>
</dbReference>
<reference evidence="2" key="2">
    <citation type="submission" date="2015-01" db="EMBL/GenBank/DDBJ databases">
        <title>Evolutionary Origins and Diversification of the Mycorrhizal Mutualists.</title>
        <authorList>
            <consortium name="DOE Joint Genome Institute"/>
            <consortium name="Mycorrhizal Genomics Consortium"/>
            <person name="Kohler A."/>
            <person name="Kuo A."/>
            <person name="Nagy L.G."/>
            <person name="Floudas D."/>
            <person name="Copeland A."/>
            <person name="Barry K.W."/>
            <person name="Cichocki N."/>
            <person name="Veneault-Fourrey C."/>
            <person name="LaButti K."/>
            <person name="Lindquist E.A."/>
            <person name="Lipzen A."/>
            <person name="Lundell T."/>
            <person name="Morin E."/>
            <person name="Murat C."/>
            <person name="Riley R."/>
            <person name="Ohm R."/>
            <person name="Sun H."/>
            <person name="Tunlid A."/>
            <person name="Henrissat B."/>
            <person name="Grigoriev I.V."/>
            <person name="Hibbett D.S."/>
            <person name="Martin F."/>
        </authorList>
    </citation>
    <scope>NUCLEOTIDE SEQUENCE [LARGE SCALE GENOMIC DNA]</scope>
    <source>
        <strain evidence="2">Marx 270</strain>
    </source>
</reference>
<feature type="non-terminal residue" evidence="1">
    <location>
        <position position="1"/>
    </location>
</feature>